<keyword evidence="8" id="KW-0862">Zinc</keyword>
<evidence type="ECO:0000256" key="4">
    <source>
        <dbReference type="ARBA" id="ARBA00022723"/>
    </source>
</evidence>
<dbReference type="Gene3D" id="3.30.40.10">
    <property type="entry name" value="Zinc/RING finger domain, C3HC4 (zinc finger)"/>
    <property type="match status" value="1"/>
</dbReference>
<dbReference type="PANTHER" id="PTHR44080:SF1">
    <property type="entry name" value="E3 UBIQUITIN-PROTEIN LIGASE COP1"/>
    <property type="match status" value="1"/>
</dbReference>
<dbReference type="PROSITE" id="PS50294">
    <property type="entry name" value="WD_REPEATS_REGION"/>
    <property type="match status" value="1"/>
</dbReference>
<dbReference type="PROSITE" id="PS00678">
    <property type="entry name" value="WD_REPEATS_1"/>
    <property type="match status" value="1"/>
</dbReference>
<dbReference type="InterPro" id="IPR001841">
    <property type="entry name" value="Znf_RING"/>
</dbReference>
<keyword evidence="10" id="KW-0539">Nucleus</keyword>
<dbReference type="InterPro" id="IPR036322">
    <property type="entry name" value="WD40_repeat_dom_sf"/>
</dbReference>
<dbReference type="Pfam" id="PF00400">
    <property type="entry name" value="WD40"/>
    <property type="match status" value="5"/>
</dbReference>
<name>A0AAV4N425_9ARAC</name>
<evidence type="ECO:0000256" key="6">
    <source>
        <dbReference type="ARBA" id="ARBA00022771"/>
    </source>
</evidence>
<dbReference type="InterPro" id="IPR013083">
    <property type="entry name" value="Znf_RING/FYVE/PHD"/>
</dbReference>
<dbReference type="GO" id="GO:0005634">
    <property type="term" value="C:nucleus"/>
    <property type="evidence" value="ECO:0007669"/>
    <property type="project" value="UniProtKB-SubCell"/>
</dbReference>
<dbReference type="PANTHER" id="PTHR44080">
    <property type="entry name" value="E3 UBIQUITIN-PROTEIN LIGASE COP1"/>
    <property type="match status" value="1"/>
</dbReference>
<dbReference type="SMART" id="SM00320">
    <property type="entry name" value="WD40"/>
    <property type="match status" value="7"/>
</dbReference>
<comment type="caution">
    <text evidence="16">The sequence shown here is derived from an EMBL/GenBank/DDBJ whole genome shotgun (WGS) entry which is preliminary data.</text>
</comment>
<evidence type="ECO:0000256" key="12">
    <source>
        <dbReference type="PROSITE-ProRule" id="PRU00221"/>
    </source>
</evidence>
<evidence type="ECO:0000259" key="15">
    <source>
        <dbReference type="PROSITE" id="PS50089"/>
    </source>
</evidence>
<reference evidence="16 17" key="1">
    <citation type="submission" date="2021-06" db="EMBL/GenBank/DDBJ databases">
        <title>Caerostris darwini draft genome.</title>
        <authorList>
            <person name="Kono N."/>
            <person name="Arakawa K."/>
        </authorList>
    </citation>
    <scope>NUCLEOTIDE SEQUENCE [LARGE SCALE GENOMIC DNA]</scope>
</reference>
<dbReference type="InterPro" id="IPR015943">
    <property type="entry name" value="WD40/YVTN_repeat-like_dom_sf"/>
</dbReference>
<feature type="repeat" description="WD" evidence="12">
    <location>
        <begin position="433"/>
        <end position="475"/>
    </location>
</feature>
<dbReference type="CDD" id="cd00200">
    <property type="entry name" value="WD40"/>
    <property type="match status" value="1"/>
</dbReference>
<dbReference type="PROSITE" id="PS50082">
    <property type="entry name" value="WD_REPEATS_2"/>
    <property type="match status" value="2"/>
</dbReference>
<evidence type="ECO:0000256" key="9">
    <source>
        <dbReference type="ARBA" id="ARBA00023054"/>
    </source>
</evidence>
<dbReference type="CDD" id="cd16504">
    <property type="entry name" value="RING-HC_COP1"/>
    <property type="match status" value="1"/>
</dbReference>
<dbReference type="SMART" id="SM00184">
    <property type="entry name" value="RING"/>
    <property type="match status" value="1"/>
</dbReference>
<sequence>MAENPEPESNIQESYNETIRKWKKRPYPPVFNGLGSHEDKDNDFLCSICFEMICEAHMTKCGHTFCLKCISTSLEYNKRCPRCNFLIENASEIFPNFMLNELIAKHKSKCPIEKKRKYSTLQNSGSLNDLQALLSKEKANLTVEEINAMLEILAQKKQQLEADCLETQMLILKEFLVMMKATKQEELRTIQQQLKVIEKDSLSIEDLLSSHMKMHVQNSNSHQNNSSSSNHLNNTKPEPSTSKNCNFDKLCNIRQDAFNGSKYVNKLFTAPTLASRRKRVHEHFDDLKCSYLNYRSKDIHGCLNGGEITRQGLDAFHKDLGTFTRFNSVRCLATLNYSSDSYVGSNIVSSIEFDKDNEYFAIAGVTKKIKVFEFAPVIQDVIDMHYPATEMVCNSKISCITWSSFHKNMLGSSDYEGTVSIWDAFTNTKLKVYQEHEKRCWSVDFNRVDAHLIASGSDDAKVKLWATNMEHSLATLEAKANVCCVKFNPDSRNHLAFGSADHCVHYYDLRNVTQPVEVFKGHKKAVSYVKFLNGKEIVSASTDSQLKLWNVNHSYSLRSFKGHINEKNFVGLATDGNFVACGSENNSLYIYYKGLSSEILTFRFDACRSLLEKERKDEDSNEFVSAVCWRMGSNVVVAANSQGNIKILELV</sequence>
<keyword evidence="6 11" id="KW-0863">Zinc-finger</keyword>
<evidence type="ECO:0000256" key="1">
    <source>
        <dbReference type="ARBA" id="ARBA00004123"/>
    </source>
</evidence>
<dbReference type="InterPro" id="IPR017907">
    <property type="entry name" value="Znf_RING_CS"/>
</dbReference>
<evidence type="ECO:0000256" key="10">
    <source>
        <dbReference type="ARBA" id="ARBA00023242"/>
    </source>
</evidence>
<keyword evidence="4" id="KW-0479">Metal-binding</keyword>
<evidence type="ECO:0000256" key="11">
    <source>
        <dbReference type="PROSITE-ProRule" id="PRU00175"/>
    </source>
</evidence>
<evidence type="ECO:0000256" key="14">
    <source>
        <dbReference type="SAM" id="MobiDB-lite"/>
    </source>
</evidence>
<evidence type="ECO:0000256" key="7">
    <source>
        <dbReference type="ARBA" id="ARBA00022786"/>
    </source>
</evidence>
<comment type="subcellular location">
    <subcellularLocation>
        <location evidence="1">Nucleus</location>
    </subcellularLocation>
</comment>
<dbReference type="GO" id="GO:0043161">
    <property type="term" value="P:proteasome-mediated ubiquitin-dependent protein catabolic process"/>
    <property type="evidence" value="ECO:0007669"/>
    <property type="project" value="TreeGrafter"/>
</dbReference>
<dbReference type="InterPro" id="IPR001680">
    <property type="entry name" value="WD40_rpt"/>
</dbReference>
<feature type="domain" description="RING-type" evidence="15">
    <location>
        <begin position="46"/>
        <end position="84"/>
    </location>
</feature>
<feature type="coiled-coil region" evidence="13">
    <location>
        <begin position="136"/>
        <end position="200"/>
    </location>
</feature>
<evidence type="ECO:0000313" key="17">
    <source>
        <dbReference type="Proteomes" id="UP001054837"/>
    </source>
</evidence>
<keyword evidence="17" id="KW-1185">Reference proteome</keyword>
<organism evidence="16 17">
    <name type="scientific">Caerostris darwini</name>
    <dbReference type="NCBI Taxonomy" id="1538125"/>
    <lineage>
        <taxon>Eukaryota</taxon>
        <taxon>Metazoa</taxon>
        <taxon>Ecdysozoa</taxon>
        <taxon>Arthropoda</taxon>
        <taxon>Chelicerata</taxon>
        <taxon>Arachnida</taxon>
        <taxon>Araneae</taxon>
        <taxon>Araneomorphae</taxon>
        <taxon>Entelegynae</taxon>
        <taxon>Araneoidea</taxon>
        <taxon>Araneidae</taxon>
        <taxon>Caerostris</taxon>
    </lineage>
</organism>
<keyword evidence="2 12" id="KW-0853">WD repeat</keyword>
<keyword evidence="9 13" id="KW-0175">Coiled coil</keyword>
<gene>
    <name evidence="16" type="primary">Cop1</name>
    <name evidence="16" type="ORF">CDAR_313801</name>
</gene>
<protein>
    <submittedName>
        <fullName evidence="16">E3 ubiquitin-protein ligase COP1</fullName>
    </submittedName>
</protein>
<keyword evidence="3" id="KW-0808">Transferase</keyword>
<feature type="repeat" description="WD" evidence="12">
    <location>
        <begin position="519"/>
        <end position="559"/>
    </location>
</feature>
<proteinExistence type="predicted"/>
<dbReference type="Pfam" id="PF13923">
    <property type="entry name" value="zf-C3HC4_2"/>
    <property type="match status" value="1"/>
</dbReference>
<evidence type="ECO:0000313" key="16">
    <source>
        <dbReference type="EMBL" id="GIX78431.1"/>
    </source>
</evidence>
<keyword evidence="5" id="KW-0677">Repeat</keyword>
<keyword evidence="7" id="KW-0833">Ubl conjugation pathway</keyword>
<dbReference type="SUPFAM" id="SSF57850">
    <property type="entry name" value="RING/U-box"/>
    <property type="match status" value="1"/>
</dbReference>
<dbReference type="AlphaFoldDB" id="A0AAV4N425"/>
<dbReference type="Proteomes" id="UP001054837">
    <property type="component" value="Unassembled WGS sequence"/>
</dbReference>
<dbReference type="FunFam" id="2.130.10.10:FF:000090">
    <property type="entry name" value="E3 ubiquitin-protein ligase RFWD2 isoform X1"/>
    <property type="match status" value="1"/>
</dbReference>
<dbReference type="SUPFAM" id="SSF50978">
    <property type="entry name" value="WD40 repeat-like"/>
    <property type="match status" value="1"/>
</dbReference>
<dbReference type="Gene3D" id="2.130.10.10">
    <property type="entry name" value="YVTN repeat-like/Quinoprotein amine dehydrogenase"/>
    <property type="match status" value="1"/>
</dbReference>
<dbReference type="EMBL" id="BPLQ01001086">
    <property type="protein sequence ID" value="GIX78431.1"/>
    <property type="molecule type" value="Genomic_DNA"/>
</dbReference>
<evidence type="ECO:0000256" key="5">
    <source>
        <dbReference type="ARBA" id="ARBA00022737"/>
    </source>
</evidence>
<dbReference type="PROSITE" id="PS50089">
    <property type="entry name" value="ZF_RING_2"/>
    <property type="match status" value="1"/>
</dbReference>
<evidence type="ECO:0000256" key="8">
    <source>
        <dbReference type="ARBA" id="ARBA00022833"/>
    </source>
</evidence>
<dbReference type="InterPro" id="IPR019775">
    <property type="entry name" value="WD40_repeat_CS"/>
</dbReference>
<evidence type="ECO:0000256" key="13">
    <source>
        <dbReference type="SAM" id="Coils"/>
    </source>
</evidence>
<accession>A0AAV4N425</accession>
<dbReference type="GO" id="GO:0008270">
    <property type="term" value="F:zinc ion binding"/>
    <property type="evidence" value="ECO:0007669"/>
    <property type="project" value="UniProtKB-KW"/>
</dbReference>
<dbReference type="InterPro" id="IPR042755">
    <property type="entry name" value="COP1"/>
</dbReference>
<evidence type="ECO:0000256" key="3">
    <source>
        <dbReference type="ARBA" id="ARBA00022679"/>
    </source>
</evidence>
<feature type="region of interest" description="Disordered" evidence="14">
    <location>
        <begin position="217"/>
        <end position="242"/>
    </location>
</feature>
<dbReference type="PROSITE" id="PS00518">
    <property type="entry name" value="ZF_RING_1"/>
    <property type="match status" value="1"/>
</dbReference>
<evidence type="ECO:0000256" key="2">
    <source>
        <dbReference type="ARBA" id="ARBA00022574"/>
    </source>
</evidence>
<dbReference type="GO" id="GO:0061630">
    <property type="term" value="F:ubiquitin protein ligase activity"/>
    <property type="evidence" value="ECO:0007669"/>
    <property type="project" value="InterPro"/>
</dbReference>
<feature type="compositionally biased region" description="Low complexity" evidence="14">
    <location>
        <begin position="217"/>
        <end position="234"/>
    </location>
</feature>